<reference evidence="6" key="1">
    <citation type="submission" date="2015-03" db="EMBL/GenBank/DDBJ databases">
        <title>Luteipulveratus halotolerans sp. nov., a novel actinobacterium (Dermacoccaceae) from Sarawak, Malaysia.</title>
        <authorList>
            <person name="Juboi H."/>
            <person name="Basik A."/>
            <person name="Shamsul S.S."/>
            <person name="Arnold P."/>
            <person name="Schmitt E.K."/>
            <person name="Sanglier J.-J."/>
            <person name="Yeo T."/>
        </authorList>
    </citation>
    <scope>NUCLEOTIDE SEQUENCE [LARGE SCALE GENOMIC DNA]</scope>
    <source>
        <strain evidence="6">C296001</strain>
    </source>
</reference>
<keyword evidence="2" id="KW-0238">DNA-binding</keyword>
<dbReference type="PROSITE" id="PS50949">
    <property type="entry name" value="HTH_GNTR"/>
    <property type="match status" value="1"/>
</dbReference>
<dbReference type="SMART" id="SM00345">
    <property type="entry name" value="HTH_GNTR"/>
    <property type="match status" value="1"/>
</dbReference>
<proteinExistence type="predicted"/>
<dbReference type="GO" id="GO:0003700">
    <property type="term" value="F:DNA-binding transcription factor activity"/>
    <property type="evidence" value="ECO:0007669"/>
    <property type="project" value="InterPro"/>
</dbReference>
<dbReference type="SUPFAM" id="SSF46785">
    <property type="entry name" value="Winged helix' DNA-binding domain"/>
    <property type="match status" value="1"/>
</dbReference>
<dbReference type="Pfam" id="PF00392">
    <property type="entry name" value="GntR"/>
    <property type="match status" value="1"/>
</dbReference>
<dbReference type="PANTHER" id="PTHR43537:SF45">
    <property type="entry name" value="GNTR FAMILY REGULATORY PROTEIN"/>
    <property type="match status" value="1"/>
</dbReference>
<dbReference type="Pfam" id="PF07729">
    <property type="entry name" value="FCD"/>
    <property type="match status" value="1"/>
</dbReference>
<sequence length="232" mass="25629">MPPSPTQSAPWISTLADDRSSIGRSSTAARVADVLRSRVIEGLLSPGTRLSEEEIGEALGVSRNTLREAFRLLTHERLLEHQFNRGVFVRSLTSDDIRDLYQLRRMLECGALRYAAAADGVDLTAVRAAVADGEQAGEAQDWPAVGTANMHFHQAIGALARSARIDESMQHLLAELRLVFHVMNDPHAFHQPYLVENRALLDLLDAGRYDDAVDELSAYLDRAEQQLLDAMA</sequence>
<evidence type="ECO:0000259" key="4">
    <source>
        <dbReference type="PROSITE" id="PS50949"/>
    </source>
</evidence>
<dbReference type="OrthoDB" id="5243844at2"/>
<keyword evidence="1" id="KW-0805">Transcription regulation</keyword>
<protein>
    <submittedName>
        <fullName evidence="5">GntR family transcriptional regulator</fullName>
    </submittedName>
</protein>
<dbReference type="STRING" id="1631356.VV01_13395"/>
<feature type="domain" description="HTH gntR-type" evidence="4">
    <location>
        <begin position="25"/>
        <end position="92"/>
    </location>
</feature>
<accession>A0A0L6CJF1</accession>
<dbReference type="SUPFAM" id="SSF48008">
    <property type="entry name" value="GntR ligand-binding domain-like"/>
    <property type="match status" value="1"/>
</dbReference>
<dbReference type="InterPro" id="IPR036388">
    <property type="entry name" value="WH-like_DNA-bd_sf"/>
</dbReference>
<dbReference type="InterPro" id="IPR000524">
    <property type="entry name" value="Tscrpt_reg_HTH_GntR"/>
</dbReference>
<evidence type="ECO:0000313" key="6">
    <source>
        <dbReference type="Proteomes" id="UP000037397"/>
    </source>
</evidence>
<evidence type="ECO:0000256" key="1">
    <source>
        <dbReference type="ARBA" id="ARBA00023015"/>
    </source>
</evidence>
<dbReference type="InterPro" id="IPR036390">
    <property type="entry name" value="WH_DNA-bd_sf"/>
</dbReference>
<dbReference type="Proteomes" id="UP000037397">
    <property type="component" value="Unassembled WGS sequence"/>
</dbReference>
<dbReference type="GO" id="GO:0003677">
    <property type="term" value="F:DNA binding"/>
    <property type="evidence" value="ECO:0007669"/>
    <property type="project" value="UniProtKB-KW"/>
</dbReference>
<evidence type="ECO:0000313" key="5">
    <source>
        <dbReference type="EMBL" id="KNX37922.1"/>
    </source>
</evidence>
<dbReference type="CDD" id="cd07377">
    <property type="entry name" value="WHTH_GntR"/>
    <property type="match status" value="1"/>
</dbReference>
<keyword evidence="3" id="KW-0804">Transcription</keyword>
<evidence type="ECO:0000256" key="3">
    <source>
        <dbReference type="ARBA" id="ARBA00023163"/>
    </source>
</evidence>
<dbReference type="PANTHER" id="PTHR43537">
    <property type="entry name" value="TRANSCRIPTIONAL REGULATOR, GNTR FAMILY"/>
    <property type="match status" value="1"/>
</dbReference>
<dbReference type="SMART" id="SM00895">
    <property type="entry name" value="FCD"/>
    <property type="match status" value="1"/>
</dbReference>
<dbReference type="InterPro" id="IPR011711">
    <property type="entry name" value="GntR_C"/>
</dbReference>
<dbReference type="RefSeq" id="WP_050670321.1">
    <property type="nucleotide sequence ID" value="NZ_LAIR01000002.1"/>
</dbReference>
<dbReference type="Gene3D" id="1.10.10.10">
    <property type="entry name" value="Winged helix-like DNA-binding domain superfamily/Winged helix DNA-binding domain"/>
    <property type="match status" value="1"/>
</dbReference>
<dbReference type="Gene3D" id="1.20.120.530">
    <property type="entry name" value="GntR ligand-binding domain-like"/>
    <property type="match status" value="1"/>
</dbReference>
<evidence type="ECO:0000256" key="2">
    <source>
        <dbReference type="ARBA" id="ARBA00023125"/>
    </source>
</evidence>
<keyword evidence="6" id="KW-1185">Reference proteome</keyword>
<dbReference type="PATRIC" id="fig|1631356.3.peg.2632"/>
<name>A0A0L6CJF1_9MICO</name>
<dbReference type="InterPro" id="IPR008920">
    <property type="entry name" value="TF_FadR/GntR_C"/>
</dbReference>
<dbReference type="AlphaFoldDB" id="A0A0L6CJF1"/>
<gene>
    <name evidence="5" type="ORF">VV01_13395</name>
</gene>
<dbReference type="EMBL" id="LAIR01000002">
    <property type="protein sequence ID" value="KNX37922.1"/>
    <property type="molecule type" value="Genomic_DNA"/>
</dbReference>
<comment type="caution">
    <text evidence="5">The sequence shown here is derived from an EMBL/GenBank/DDBJ whole genome shotgun (WGS) entry which is preliminary data.</text>
</comment>
<organism evidence="5 6">
    <name type="scientific">Luteipulveratus halotolerans</name>
    <dbReference type="NCBI Taxonomy" id="1631356"/>
    <lineage>
        <taxon>Bacteria</taxon>
        <taxon>Bacillati</taxon>
        <taxon>Actinomycetota</taxon>
        <taxon>Actinomycetes</taxon>
        <taxon>Micrococcales</taxon>
        <taxon>Dermacoccaceae</taxon>
        <taxon>Luteipulveratus</taxon>
    </lineage>
</organism>